<dbReference type="HAMAP" id="MF_01113">
    <property type="entry name" value="DNApol_IV"/>
    <property type="match status" value="1"/>
</dbReference>
<evidence type="ECO:0000256" key="11">
    <source>
        <dbReference type="ARBA" id="ARBA00022763"/>
    </source>
</evidence>
<evidence type="ECO:0000256" key="6">
    <source>
        <dbReference type="ARBA" id="ARBA00022490"/>
    </source>
</evidence>
<keyword evidence="13" id="KW-0239">DNA-directed DNA polymerase</keyword>
<reference evidence="18" key="1">
    <citation type="submission" date="2020-05" db="EMBL/GenBank/DDBJ databases">
        <authorList>
            <person name="Chiriac C."/>
            <person name="Salcher M."/>
            <person name="Ghai R."/>
            <person name="Kavagutti S V."/>
        </authorList>
    </citation>
    <scope>NUCLEOTIDE SEQUENCE</scope>
</reference>
<dbReference type="InterPro" id="IPR050116">
    <property type="entry name" value="DNA_polymerase-Y"/>
</dbReference>
<protein>
    <recommendedName>
        <fullName evidence="4">DNA-directed DNA polymerase</fullName>
        <ecNumber evidence="4">2.7.7.7</ecNumber>
    </recommendedName>
</protein>
<dbReference type="InterPro" id="IPR001126">
    <property type="entry name" value="UmuC"/>
</dbReference>
<evidence type="ECO:0000256" key="8">
    <source>
        <dbReference type="ARBA" id="ARBA00022695"/>
    </source>
</evidence>
<keyword evidence="11" id="KW-0227">DNA damage</keyword>
<keyword evidence="15" id="KW-0234">DNA repair</keyword>
<dbReference type="PANTHER" id="PTHR11076">
    <property type="entry name" value="DNA REPAIR POLYMERASE UMUC / TRANSFERASE FAMILY MEMBER"/>
    <property type="match status" value="1"/>
</dbReference>
<name>A0A6J5ZWY3_9ZZZZ</name>
<proteinExistence type="inferred from homology"/>
<dbReference type="EMBL" id="CAESAN010000180">
    <property type="protein sequence ID" value="CAB4347164.1"/>
    <property type="molecule type" value="Genomic_DNA"/>
</dbReference>
<evidence type="ECO:0000256" key="9">
    <source>
        <dbReference type="ARBA" id="ARBA00022705"/>
    </source>
</evidence>
<evidence type="ECO:0000256" key="14">
    <source>
        <dbReference type="ARBA" id="ARBA00023125"/>
    </source>
</evidence>
<evidence type="ECO:0000256" key="16">
    <source>
        <dbReference type="ARBA" id="ARBA00049244"/>
    </source>
</evidence>
<dbReference type="Gene3D" id="3.40.1170.60">
    <property type="match status" value="1"/>
</dbReference>
<keyword evidence="10" id="KW-0479">Metal-binding</keyword>
<dbReference type="InterPro" id="IPR036775">
    <property type="entry name" value="DNA_pol_Y-fam_lit_finger_sf"/>
</dbReference>
<dbReference type="Pfam" id="PF00817">
    <property type="entry name" value="IMS"/>
    <property type="match status" value="1"/>
</dbReference>
<evidence type="ECO:0000256" key="5">
    <source>
        <dbReference type="ARBA" id="ARBA00022457"/>
    </source>
</evidence>
<accession>A0A6J5ZWY3</accession>
<dbReference type="FunFam" id="3.30.1490.100:FF:000004">
    <property type="entry name" value="DNA polymerase IV"/>
    <property type="match status" value="1"/>
</dbReference>
<dbReference type="InterPro" id="IPR017961">
    <property type="entry name" value="DNA_pol_Y-fam_little_finger"/>
</dbReference>
<keyword evidence="7" id="KW-0808">Transferase</keyword>
<comment type="subcellular location">
    <subcellularLocation>
        <location evidence="2">Cytoplasm</location>
    </subcellularLocation>
</comment>
<comment type="cofactor">
    <cofactor evidence="1">
        <name>Mg(2+)</name>
        <dbReference type="ChEBI" id="CHEBI:18420"/>
    </cofactor>
</comment>
<evidence type="ECO:0000256" key="10">
    <source>
        <dbReference type="ARBA" id="ARBA00022723"/>
    </source>
</evidence>
<dbReference type="Gene3D" id="3.30.1490.100">
    <property type="entry name" value="DNA polymerase, Y-family, little finger domain"/>
    <property type="match status" value="1"/>
</dbReference>
<dbReference type="InterPro" id="IPR022880">
    <property type="entry name" value="DNApol_IV"/>
</dbReference>
<dbReference type="Pfam" id="PF21999">
    <property type="entry name" value="IMS_HHH_1"/>
    <property type="match status" value="1"/>
</dbReference>
<dbReference type="AlphaFoldDB" id="A0A6J5ZWY3"/>
<dbReference type="EC" id="2.7.7.7" evidence="4"/>
<sequence>MELALAHLDLDAFFASVELKRRPELRGLPVIVAGSGPRAVVTTASYEARVFGVGSAMSAAEALRRCPDAVVIAPDSAAYRETSAQVMAIIRDHIARVEQLGLDEAFLDLSDLHSPRSAMRRLVAEIFAQTGMRASVGIGPNRLVAKVASDAEKPNGFVVMTAQQARDRFADSPVTLVPGIGGKTSERLGLMGIETLGQLREVEPEALSIRFGPRQGPILASLAMFEGSADITTDRIAVSESRETTFDVDIASGPALEMELASLVTELSAALNKHDRRGRTIRIKVRLDDWTTITRSRTIDAATNDPATITDVALQLLRDYRPQRPVRLLGVGVAGFADAERQQQLELDLGEVAA</sequence>
<dbReference type="GO" id="GO:0042276">
    <property type="term" value="P:error-prone translesion synthesis"/>
    <property type="evidence" value="ECO:0007669"/>
    <property type="project" value="TreeGrafter"/>
</dbReference>
<dbReference type="SUPFAM" id="SSF100879">
    <property type="entry name" value="Lesion bypass DNA polymerase (Y-family), little finger domain"/>
    <property type="match status" value="1"/>
</dbReference>
<dbReference type="GO" id="GO:0003684">
    <property type="term" value="F:damaged DNA binding"/>
    <property type="evidence" value="ECO:0007669"/>
    <property type="project" value="InterPro"/>
</dbReference>
<keyword evidence="6" id="KW-0963">Cytoplasm</keyword>
<dbReference type="NCBIfam" id="NF002677">
    <property type="entry name" value="PRK02406.1"/>
    <property type="match status" value="1"/>
</dbReference>
<evidence type="ECO:0000256" key="1">
    <source>
        <dbReference type="ARBA" id="ARBA00001946"/>
    </source>
</evidence>
<evidence type="ECO:0000256" key="4">
    <source>
        <dbReference type="ARBA" id="ARBA00012417"/>
    </source>
</evidence>
<dbReference type="PROSITE" id="PS50173">
    <property type="entry name" value="UMUC"/>
    <property type="match status" value="1"/>
</dbReference>
<gene>
    <name evidence="18" type="ORF">UFOPK3547_01601</name>
</gene>
<dbReference type="InterPro" id="IPR043128">
    <property type="entry name" value="Rev_trsase/Diguanyl_cyclase"/>
</dbReference>
<evidence type="ECO:0000313" key="18">
    <source>
        <dbReference type="EMBL" id="CAB4347164.1"/>
    </source>
</evidence>
<comment type="similarity">
    <text evidence="3">Belongs to the DNA polymerase type-Y family.</text>
</comment>
<evidence type="ECO:0000256" key="2">
    <source>
        <dbReference type="ARBA" id="ARBA00004496"/>
    </source>
</evidence>
<dbReference type="GO" id="GO:0006281">
    <property type="term" value="P:DNA repair"/>
    <property type="evidence" value="ECO:0007669"/>
    <property type="project" value="UniProtKB-KW"/>
</dbReference>
<evidence type="ECO:0000256" key="7">
    <source>
        <dbReference type="ARBA" id="ARBA00022679"/>
    </source>
</evidence>
<dbReference type="GO" id="GO:0046872">
    <property type="term" value="F:metal ion binding"/>
    <property type="evidence" value="ECO:0007669"/>
    <property type="project" value="UniProtKB-KW"/>
</dbReference>
<dbReference type="InterPro" id="IPR043502">
    <property type="entry name" value="DNA/RNA_pol_sf"/>
</dbReference>
<dbReference type="GO" id="GO:0006260">
    <property type="term" value="P:DNA replication"/>
    <property type="evidence" value="ECO:0007669"/>
    <property type="project" value="UniProtKB-KW"/>
</dbReference>
<dbReference type="Gene3D" id="1.10.150.20">
    <property type="entry name" value="5' to 3' exonuclease, C-terminal subdomain"/>
    <property type="match status" value="1"/>
</dbReference>
<keyword evidence="12" id="KW-0460">Magnesium</keyword>
<dbReference type="PANTHER" id="PTHR11076:SF33">
    <property type="entry name" value="DNA POLYMERASE KAPPA"/>
    <property type="match status" value="1"/>
</dbReference>
<keyword evidence="8" id="KW-0548">Nucleotidyltransferase</keyword>
<dbReference type="GO" id="GO:0009432">
    <property type="term" value="P:SOS response"/>
    <property type="evidence" value="ECO:0007669"/>
    <property type="project" value="TreeGrafter"/>
</dbReference>
<keyword evidence="5" id="KW-0515">Mutator protein</keyword>
<dbReference type="CDD" id="cd03586">
    <property type="entry name" value="PolY_Pol_IV_kappa"/>
    <property type="match status" value="1"/>
</dbReference>
<comment type="catalytic activity">
    <reaction evidence="16">
        <text>DNA(n) + a 2'-deoxyribonucleoside 5'-triphosphate = DNA(n+1) + diphosphate</text>
        <dbReference type="Rhea" id="RHEA:22508"/>
        <dbReference type="Rhea" id="RHEA-COMP:17339"/>
        <dbReference type="Rhea" id="RHEA-COMP:17340"/>
        <dbReference type="ChEBI" id="CHEBI:33019"/>
        <dbReference type="ChEBI" id="CHEBI:61560"/>
        <dbReference type="ChEBI" id="CHEBI:173112"/>
        <dbReference type="EC" id="2.7.7.7"/>
    </reaction>
</comment>
<dbReference type="GO" id="GO:0003887">
    <property type="term" value="F:DNA-directed DNA polymerase activity"/>
    <property type="evidence" value="ECO:0007669"/>
    <property type="project" value="UniProtKB-KW"/>
</dbReference>
<organism evidence="18">
    <name type="scientific">freshwater metagenome</name>
    <dbReference type="NCBI Taxonomy" id="449393"/>
    <lineage>
        <taxon>unclassified sequences</taxon>
        <taxon>metagenomes</taxon>
        <taxon>ecological metagenomes</taxon>
    </lineage>
</organism>
<feature type="domain" description="UmuC" evidence="17">
    <location>
        <begin position="5"/>
        <end position="181"/>
    </location>
</feature>
<dbReference type="SUPFAM" id="SSF56672">
    <property type="entry name" value="DNA/RNA polymerases"/>
    <property type="match status" value="1"/>
</dbReference>
<dbReference type="InterPro" id="IPR053848">
    <property type="entry name" value="IMS_HHH_1"/>
</dbReference>
<dbReference type="Pfam" id="PF11799">
    <property type="entry name" value="IMS_C"/>
    <property type="match status" value="1"/>
</dbReference>
<evidence type="ECO:0000256" key="15">
    <source>
        <dbReference type="ARBA" id="ARBA00023204"/>
    </source>
</evidence>
<evidence type="ECO:0000256" key="12">
    <source>
        <dbReference type="ARBA" id="ARBA00022842"/>
    </source>
</evidence>
<keyword evidence="14" id="KW-0238">DNA-binding</keyword>
<evidence type="ECO:0000259" key="17">
    <source>
        <dbReference type="PROSITE" id="PS50173"/>
    </source>
</evidence>
<dbReference type="Gene3D" id="3.30.70.270">
    <property type="match status" value="1"/>
</dbReference>
<dbReference type="GO" id="GO:0005829">
    <property type="term" value="C:cytosol"/>
    <property type="evidence" value="ECO:0007669"/>
    <property type="project" value="TreeGrafter"/>
</dbReference>
<keyword evidence="9" id="KW-0235">DNA replication</keyword>
<evidence type="ECO:0000256" key="13">
    <source>
        <dbReference type="ARBA" id="ARBA00022932"/>
    </source>
</evidence>
<evidence type="ECO:0000256" key="3">
    <source>
        <dbReference type="ARBA" id="ARBA00010945"/>
    </source>
</evidence>